<dbReference type="Proteomes" id="UP001195914">
    <property type="component" value="Unassembled WGS sequence"/>
</dbReference>
<dbReference type="Gene3D" id="3.60.10.10">
    <property type="entry name" value="Endonuclease/exonuclease/phosphatase"/>
    <property type="match status" value="1"/>
</dbReference>
<dbReference type="Pfam" id="PF03372">
    <property type="entry name" value="Exo_endo_phos"/>
    <property type="match status" value="1"/>
</dbReference>
<accession>A0AAD9GJS8</accession>
<feature type="domain" description="Endonuclease/exonuclease/phosphatase" evidence="2">
    <location>
        <begin position="10"/>
        <end position="280"/>
    </location>
</feature>
<dbReference type="SUPFAM" id="SSF56219">
    <property type="entry name" value="DNase I-like"/>
    <property type="match status" value="1"/>
</dbReference>
<keyword evidence="3" id="KW-0255">Endonuclease</keyword>
<dbReference type="InterPro" id="IPR005135">
    <property type="entry name" value="Endo/exonuclease/phosphatase"/>
</dbReference>
<dbReference type="InterPro" id="IPR036691">
    <property type="entry name" value="Endo/exonu/phosph_ase_sf"/>
</dbReference>
<evidence type="ECO:0000313" key="3">
    <source>
        <dbReference type="EMBL" id="KAK1939854.1"/>
    </source>
</evidence>
<dbReference type="GO" id="GO:0004519">
    <property type="term" value="F:endonuclease activity"/>
    <property type="evidence" value="ECO:0007669"/>
    <property type="project" value="UniProtKB-KW"/>
</dbReference>
<dbReference type="EMBL" id="JAHBMH010000007">
    <property type="protein sequence ID" value="KAK1939854.1"/>
    <property type="molecule type" value="Genomic_DNA"/>
</dbReference>
<evidence type="ECO:0000313" key="4">
    <source>
        <dbReference type="Proteomes" id="UP001195914"/>
    </source>
</evidence>
<organism evidence="3 4">
    <name type="scientific">Babesia divergens</name>
    <dbReference type="NCBI Taxonomy" id="32595"/>
    <lineage>
        <taxon>Eukaryota</taxon>
        <taxon>Sar</taxon>
        <taxon>Alveolata</taxon>
        <taxon>Apicomplexa</taxon>
        <taxon>Aconoidasida</taxon>
        <taxon>Piroplasmida</taxon>
        <taxon>Babesiidae</taxon>
        <taxon>Babesia</taxon>
    </lineage>
</organism>
<dbReference type="GO" id="GO:0004767">
    <property type="term" value="F:sphingomyelin phosphodiesterase activity"/>
    <property type="evidence" value="ECO:0007669"/>
    <property type="project" value="InterPro"/>
</dbReference>
<keyword evidence="4" id="KW-1185">Reference proteome</keyword>
<sequence>MADLLPVTVMSYNVQGLPNLLLRIGNLSERLNHIAKYIQDVVNKYGVDILIVQELFSAKLYKKIKKRLESIMAYDTRSTKKVDSADYWAAISKPIFSWFSLIQGGVMIFSKHPIVDKMQLVFTRGLHADKLVSKGAVLARVRINDRLLDVVGVHLQAHDGTQEHNTRKTQVAQLVEWLSYKPIGTFPKVPQSRAGGNVPLVIAGDLNSCFIHDKDEAKELLDSFKAVAGPIFDTKMPTASYSTLTNDFCDFQNKEITYDHVYDYILTGPSVEVIQPQRVVTDKIGSPLAVHRRTMWFIKTGKRKINHASDHFPVYAILGLRPSKFSPVNTK</sequence>
<proteinExistence type="inferred from homology"/>
<name>A0AAD9GJS8_BABDI</name>
<evidence type="ECO:0000256" key="1">
    <source>
        <dbReference type="ARBA" id="ARBA00006335"/>
    </source>
</evidence>
<comment type="similarity">
    <text evidence="1">Belongs to the neutral sphingomyelinase family.</text>
</comment>
<evidence type="ECO:0000259" key="2">
    <source>
        <dbReference type="Pfam" id="PF03372"/>
    </source>
</evidence>
<gene>
    <name evidence="3" type="ORF">X943_003943</name>
</gene>
<dbReference type="PANTHER" id="PTHR16320:SF23">
    <property type="entry name" value="SPHINGOMYELINASE C 1"/>
    <property type="match status" value="1"/>
</dbReference>
<comment type="caution">
    <text evidence="3">The sequence shown here is derived from an EMBL/GenBank/DDBJ whole genome shotgun (WGS) entry which is preliminary data.</text>
</comment>
<dbReference type="AlphaFoldDB" id="A0AAD9GJS8"/>
<keyword evidence="3" id="KW-0378">Hydrolase</keyword>
<reference evidence="3" key="2">
    <citation type="submission" date="2021-05" db="EMBL/GenBank/DDBJ databases">
        <authorList>
            <person name="Pain A."/>
        </authorList>
    </citation>
    <scope>NUCLEOTIDE SEQUENCE</scope>
    <source>
        <strain evidence="3">1802A</strain>
    </source>
</reference>
<keyword evidence="3" id="KW-0540">Nuclease</keyword>
<dbReference type="PANTHER" id="PTHR16320">
    <property type="entry name" value="SPHINGOMYELINASE FAMILY MEMBER"/>
    <property type="match status" value="1"/>
</dbReference>
<reference evidence="3" key="1">
    <citation type="journal article" date="2014" name="Nucleic Acids Res.">
        <title>The evolutionary dynamics of variant antigen genes in Babesia reveal a history of genomic innovation underlying host-parasite interaction.</title>
        <authorList>
            <person name="Jackson A.P."/>
            <person name="Otto T.D."/>
            <person name="Darby A."/>
            <person name="Ramaprasad A."/>
            <person name="Xia D."/>
            <person name="Echaide I.E."/>
            <person name="Farber M."/>
            <person name="Gahlot S."/>
            <person name="Gamble J."/>
            <person name="Gupta D."/>
            <person name="Gupta Y."/>
            <person name="Jackson L."/>
            <person name="Malandrin L."/>
            <person name="Malas T.B."/>
            <person name="Moussa E."/>
            <person name="Nair M."/>
            <person name="Reid A.J."/>
            <person name="Sanders M."/>
            <person name="Sharma J."/>
            <person name="Tracey A."/>
            <person name="Quail M.A."/>
            <person name="Weir W."/>
            <person name="Wastling J.M."/>
            <person name="Hall N."/>
            <person name="Willadsen P."/>
            <person name="Lingelbach K."/>
            <person name="Shiels B."/>
            <person name="Tait A."/>
            <person name="Berriman M."/>
            <person name="Allred D.R."/>
            <person name="Pain A."/>
        </authorList>
    </citation>
    <scope>NUCLEOTIDE SEQUENCE</scope>
    <source>
        <strain evidence="3">1802A</strain>
    </source>
</reference>
<dbReference type="InterPro" id="IPR038772">
    <property type="entry name" value="Sph/SMPD2-like"/>
</dbReference>
<protein>
    <submittedName>
        <fullName evidence="3">Endonuclease/exonuclease/phosphatase family protein</fullName>
    </submittedName>
</protein>